<dbReference type="GO" id="GO:0016020">
    <property type="term" value="C:membrane"/>
    <property type="evidence" value="ECO:0007669"/>
    <property type="project" value="TreeGrafter"/>
</dbReference>
<proteinExistence type="predicted"/>
<name>A0A1E3RMK9_MYCFV</name>
<accession>A0A1E3RMK9</accession>
<dbReference type="Proteomes" id="UP000094053">
    <property type="component" value="Unassembled WGS sequence"/>
</dbReference>
<comment type="caution">
    <text evidence="2">The sequence shown here is derived from an EMBL/GenBank/DDBJ whole genome shotgun (WGS) entry which is preliminary data.</text>
</comment>
<dbReference type="GO" id="GO:0016787">
    <property type="term" value="F:hydrolase activity"/>
    <property type="evidence" value="ECO:0007669"/>
    <property type="project" value="UniProtKB-KW"/>
</dbReference>
<dbReference type="Pfam" id="PF00561">
    <property type="entry name" value="Abhydrolase_1"/>
    <property type="match status" value="1"/>
</dbReference>
<dbReference type="AlphaFoldDB" id="A0A1E3RMK9"/>
<dbReference type="PANTHER" id="PTHR43798:SF33">
    <property type="entry name" value="HYDROLASE, PUTATIVE (AFU_ORTHOLOGUE AFUA_2G14860)-RELATED"/>
    <property type="match status" value="1"/>
</dbReference>
<dbReference type="STRING" id="1776.BHQ18_06700"/>
<evidence type="ECO:0000313" key="3">
    <source>
        <dbReference type="Proteomes" id="UP000094053"/>
    </source>
</evidence>
<dbReference type="SUPFAM" id="SSF53474">
    <property type="entry name" value="alpha/beta-Hydrolases"/>
    <property type="match status" value="1"/>
</dbReference>
<gene>
    <name evidence="2" type="ORF">BHQ18_06700</name>
</gene>
<dbReference type="PANTHER" id="PTHR43798">
    <property type="entry name" value="MONOACYLGLYCEROL LIPASE"/>
    <property type="match status" value="1"/>
</dbReference>
<keyword evidence="2" id="KW-0378">Hydrolase</keyword>
<reference evidence="3" key="1">
    <citation type="submission" date="2016-09" db="EMBL/GenBank/DDBJ databases">
        <authorList>
            <person name="Greninger A.L."/>
            <person name="Jerome K.R."/>
            <person name="Mcnair B."/>
            <person name="Wallis C."/>
            <person name="Fang F."/>
        </authorList>
    </citation>
    <scope>NUCLEOTIDE SEQUENCE [LARGE SCALE GENOMIC DNA]</scope>
    <source>
        <strain evidence="3">M6</strain>
    </source>
</reference>
<dbReference type="EMBL" id="MIHA01000004">
    <property type="protein sequence ID" value="ODQ91088.1"/>
    <property type="molecule type" value="Genomic_DNA"/>
</dbReference>
<evidence type="ECO:0000259" key="1">
    <source>
        <dbReference type="Pfam" id="PF00561"/>
    </source>
</evidence>
<feature type="domain" description="AB hydrolase-1" evidence="1">
    <location>
        <begin position="36"/>
        <end position="242"/>
    </location>
</feature>
<keyword evidence="3" id="KW-1185">Reference proteome</keyword>
<dbReference type="InterPro" id="IPR029058">
    <property type="entry name" value="AB_hydrolase_fold"/>
</dbReference>
<organism evidence="2 3">
    <name type="scientific">Mycolicibacterium flavescens</name>
    <name type="common">Mycobacterium flavescens</name>
    <dbReference type="NCBI Taxonomy" id="1776"/>
    <lineage>
        <taxon>Bacteria</taxon>
        <taxon>Bacillati</taxon>
        <taxon>Actinomycetota</taxon>
        <taxon>Actinomycetes</taxon>
        <taxon>Mycobacteriales</taxon>
        <taxon>Mycobacteriaceae</taxon>
        <taxon>Mycolicibacterium</taxon>
    </lineage>
</organism>
<dbReference type="RefSeq" id="WP_069412822.1">
    <property type="nucleotide sequence ID" value="NZ_JACKUL010000024.1"/>
</dbReference>
<dbReference type="InterPro" id="IPR050266">
    <property type="entry name" value="AB_hydrolase_sf"/>
</dbReference>
<evidence type="ECO:0000313" key="2">
    <source>
        <dbReference type="EMBL" id="ODQ91088.1"/>
    </source>
</evidence>
<sequence>MLGQIRRRESQTVMHTLHVGEDGWPLMGEVVGRGELIIMLHGGGPDHHSMRPLADRLADRYRVALPDIRGYGASRCPDPALHRWDQYVTDAVAIMHALDATSAHFVGAGLGGTIALRACLDHRHVARSAVVISAEAIEDDKGKAADTALMDRFAARARSRGLHAAWELFVPHLQPLIANLVTEAIPRADAHSAAAAAAIGHDRAFATVDELGGIETPALIIAGGDSRHPEQLARTLADVLPHGVLAEATMSNLLVNADDLARVFAPAIEQFLATTSNRDTQIQSK</sequence>
<dbReference type="Gene3D" id="3.40.50.1820">
    <property type="entry name" value="alpha/beta hydrolase"/>
    <property type="match status" value="1"/>
</dbReference>
<protein>
    <submittedName>
        <fullName evidence="2">Alpha/beta hydrolase</fullName>
    </submittedName>
</protein>
<dbReference type="InterPro" id="IPR000073">
    <property type="entry name" value="AB_hydrolase_1"/>
</dbReference>